<dbReference type="GO" id="GO:0003700">
    <property type="term" value="F:DNA-binding transcription factor activity"/>
    <property type="evidence" value="ECO:0007669"/>
    <property type="project" value="InterPro"/>
</dbReference>
<dbReference type="PANTHER" id="PTHR42756:SF1">
    <property type="entry name" value="TRANSCRIPTIONAL REPRESSOR OF EMRAB OPERON"/>
    <property type="match status" value="1"/>
</dbReference>
<evidence type="ECO:0000313" key="11">
    <source>
        <dbReference type="Proteomes" id="UP000078582"/>
    </source>
</evidence>
<keyword evidence="4" id="KW-0238">DNA-binding</keyword>
<dbReference type="SMART" id="SM00347">
    <property type="entry name" value="HTH_MARR"/>
    <property type="match status" value="1"/>
</dbReference>
<dbReference type="SUPFAM" id="SSF46785">
    <property type="entry name" value="Winged helix' DNA-binding domain"/>
    <property type="match status" value="1"/>
</dbReference>
<dbReference type="EMBL" id="CP014873">
    <property type="protein sequence ID" value="ANK61676.1"/>
    <property type="molecule type" value="Genomic_DNA"/>
</dbReference>
<reference evidence="10 11" key="1">
    <citation type="submission" date="2016-03" db="EMBL/GenBank/DDBJ databases">
        <title>Pediococcus and Lactobacillus from brewery environment - whole genome sequencing and assembly.</title>
        <authorList>
            <person name="Behr J."/>
            <person name="Geissler A.J."/>
            <person name="Vogel R.F."/>
        </authorList>
    </citation>
    <scope>NUCLEOTIDE SEQUENCE [LARGE SCALE GENOMIC DNA]</scope>
    <source>
        <strain evidence="10 11">TMW 1.1989</strain>
    </source>
</reference>
<dbReference type="FunFam" id="1.10.10.10:FF:000163">
    <property type="entry name" value="MarR family transcriptional regulator"/>
    <property type="match status" value="1"/>
</dbReference>
<dbReference type="Pfam" id="PF22381">
    <property type="entry name" value="Staph_reg_Sar_Rot"/>
    <property type="match status" value="1"/>
</dbReference>
<evidence type="ECO:0000259" key="9">
    <source>
        <dbReference type="PROSITE" id="PS50995"/>
    </source>
</evidence>
<evidence type="ECO:0000256" key="7">
    <source>
        <dbReference type="ARBA" id="ARBA00047188"/>
    </source>
</evidence>
<keyword evidence="3" id="KW-0805">Transcription regulation</keyword>
<evidence type="ECO:0000256" key="2">
    <source>
        <dbReference type="ARBA" id="ARBA00022490"/>
    </source>
</evidence>
<dbReference type="Proteomes" id="UP000078582">
    <property type="component" value="Chromosome"/>
</dbReference>
<dbReference type="AlphaFoldDB" id="A0A192H154"/>
<keyword evidence="5" id="KW-0804">Transcription</keyword>
<evidence type="ECO:0000256" key="5">
    <source>
        <dbReference type="ARBA" id="ARBA00023163"/>
    </source>
</evidence>
<keyword evidence="2" id="KW-0963">Cytoplasm</keyword>
<dbReference type="KEGG" id="lbt:AYR52_11130"/>
<evidence type="ECO:0000256" key="8">
    <source>
        <dbReference type="ARBA" id="ARBA00047207"/>
    </source>
</evidence>
<dbReference type="OrthoDB" id="9806864at2"/>
<dbReference type="PROSITE" id="PS50995">
    <property type="entry name" value="HTH_MARR_2"/>
    <property type="match status" value="1"/>
</dbReference>
<comment type="subcellular location">
    <subcellularLocation>
        <location evidence="1">Cytoplasm</location>
    </subcellularLocation>
</comment>
<evidence type="ECO:0000256" key="6">
    <source>
        <dbReference type="ARBA" id="ARBA00046337"/>
    </source>
</evidence>
<organism evidence="10 11">
    <name type="scientific">Loigolactobacillus backii</name>
    <dbReference type="NCBI Taxonomy" id="375175"/>
    <lineage>
        <taxon>Bacteria</taxon>
        <taxon>Bacillati</taxon>
        <taxon>Bacillota</taxon>
        <taxon>Bacilli</taxon>
        <taxon>Lactobacillales</taxon>
        <taxon>Lactobacillaceae</taxon>
        <taxon>Loigolactobacillus</taxon>
    </lineage>
</organism>
<gene>
    <name evidence="10" type="ORF">AYR53_02190</name>
</gene>
<dbReference type="InterPro" id="IPR000835">
    <property type="entry name" value="HTH_MarR-typ"/>
</dbReference>
<evidence type="ECO:0000256" key="4">
    <source>
        <dbReference type="ARBA" id="ARBA00023125"/>
    </source>
</evidence>
<dbReference type="STRING" id="375175.AYR53_02190"/>
<sequence>MTEPILLDEQLCFAVYRAQKQFNKYYTFALAPFQLTYPQYIVLLTLWEHKTLTVNDLGHYLHLDSGTLTPLLKRLEKDGWVNRKRDKVDERRVIITLTAKAQQQRNVIFDRVNSCQEKLGFSYDEYKQLMTAANQITEHLTNFTNKATTLQH</sequence>
<dbReference type="RefSeq" id="WP_068226063.1">
    <property type="nucleotide sequence ID" value="NZ_CP014623.1"/>
</dbReference>
<dbReference type="Gene3D" id="1.10.10.10">
    <property type="entry name" value="Winged helix-like DNA-binding domain superfamily/Winged helix DNA-binding domain"/>
    <property type="match status" value="1"/>
</dbReference>
<evidence type="ECO:0000313" key="10">
    <source>
        <dbReference type="EMBL" id="ANK61676.1"/>
    </source>
</evidence>
<dbReference type="InterPro" id="IPR055166">
    <property type="entry name" value="Transc_reg_Sar_Rot_HTH"/>
</dbReference>
<protein>
    <recommendedName>
        <fullName evidence="7">HTH-type transcriptional regulator SarZ</fullName>
    </recommendedName>
    <alternativeName>
        <fullName evidence="8">Staphylococcal accessory regulator Z</fullName>
    </alternativeName>
</protein>
<dbReference type="GO" id="GO:0003677">
    <property type="term" value="F:DNA binding"/>
    <property type="evidence" value="ECO:0007669"/>
    <property type="project" value="UniProtKB-KW"/>
</dbReference>
<dbReference type="InterPro" id="IPR036388">
    <property type="entry name" value="WH-like_DNA-bd_sf"/>
</dbReference>
<dbReference type="GeneID" id="42981045"/>
<dbReference type="GO" id="GO:0005737">
    <property type="term" value="C:cytoplasm"/>
    <property type="evidence" value="ECO:0007669"/>
    <property type="project" value="UniProtKB-SubCell"/>
</dbReference>
<dbReference type="PANTHER" id="PTHR42756">
    <property type="entry name" value="TRANSCRIPTIONAL REGULATOR, MARR"/>
    <property type="match status" value="1"/>
</dbReference>
<comment type="similarity">
    <text evidence="6">Belongs to the SarZ family.</text>
</comment>
<evidence type="ECO:0000256" key="3">
    <source>
        <dbReference type="ARBA" id="ARBA00023015"/>
    </source>
</evidence>
<keyword evidence="11" id="KW-1185">Reference proteome</keyword>
<dbReference type="InterPro" id="IPR036390">
    <property type="entry name" value="WH_DNA-bd_sf"/>
</dbReference>
<proteinExistence type="inferred from homology"/>
<name>A0A192H154_9LACO</name>
<accession>A0A192H154</accession>
<evidence type="ECO:0000256" key="1">
    <source>
        <dbReference type="ARBA" id="ARBA00004496"/>
    </source>
</evidence>
<feature type="domain" description="HTH marR-type" evidence="9">
    <location>
        <begin position="8"/>
        <end position="138"/>
    </location>
</feature>